<protein>
    <submittedName>
        <fullName evidence="3">Uncharacterized protein</fullName>
    </submittedName>
</protein>
<keyword evidence="2" id="KW-0472">Membrane</keyword>
<evidence type="ECO:0000313" key="3">
    <source>
        <dbReference type="EMBL" id="SEM33315.1"/>
    </source>
</evidence>
<evidence type="ECO:0000256" key="1">
    <source>
        <dbReference type="ARBA" id="ARBA00004308"/>
    </source>
</evidence>
<sequence length="105" mass="12298">MNTHELAAYLDENSTILANFKTKVIAYLEDKNEQRQPAKRYNDAQIRRQSEKYVAQFIDNIQAQIERAIPSQHHTPEAWMTYFDNHNLLEELELAVAETEFGAEE</sequence>
<evidence type="ECO:0000313" key="4">
    <source>
        <dbReference type="Proteomes" id="UP000182089"/>
    </source>
</evidence>
<evidence type="ECO:0000256" key="2">
    <source>
        <dbReference type="ARBA" id="ARBA00023136"/>
    </source>
</evidence>
<dbReference type="Proteomes" id="UP000182089">
    <property type="component" value="Unassembled WGS sequence"/>
</dbReference>
<gene>
    <name evidence="3" type="ORF">SAMN05216431_101124</name>
</gene>
<organism evidence="3 4">
    <name type="scientific">Ligilactobacillus ruminis</name>
    <dbReference type="NCBI Taxonomy" id="1623"/>
    <lineage>
        <taxon>Bacteria</taxon>
        <taxon>Bacillati</taxon>
        <taxon>Bacillota</taxon>
        <taxon>Bacilli</taxon>
        <taxon>Lactobacillales</taxon>
        <taxon>Lactobacillaceae</taxon>
        <taxon>Ligilactobacillus</taxon>
    </lineage>
</organism>
<proteinExistence type="predicted"/>
<comment type="subcellular location">
    <subcellularLocation>
        <location evidence="1">Endomembrane system</location>
    </subcellularLocation>
</comment>
<accession>A0ABY1A930</accession>
<dbReference type="Gene3D" id="1.25.40.270">
    <property type="entry name" value="Vacuolar protein sorting-associated protein vta1"/>
    <property type="match status" value="1"/>
</dbReference>
<dbReference type="EMBL" id="FOCC01000001">
    <property type="protein sequence ID" value="SEM33315.1"/>
    <property type="molecule type" value="Genomic_DNA"/>
</dbReference>
<name>A0ABY1A930_9LACO</name>
<comment type="caution">
    <text evidence="3">The sequence shown here is derived from an EMBL/GenBank/DDBJ whole genome shotgun (WGS) entry which is preliminary data.</text>
</comment>
<dbReference type="InterPro" id="IPR023175">
    <property type="entry name" value="Vta1/CALS_N_sf"/>
</dbReference>
<reference evidence="3 4" key="1">
    <citation type="submission" date="2016-10" db="EMBL/GenBank/DDBJ databases">
        <authorList>
            <person name="Varghese N."/>
            <person name="Submissions S."/>
        </authorList>
    </citation>
    <scope>NUCLEOTIDE SEQUENCE [LARGE SCALE GENOMIC DNA]</scope>
    <source>
        <strain evidence="3 4">WC1T17</strain>
    </source>
</reference>